<comment type="function">
    <text evidence="12">Pro-inflammatory cytokine primarily involved in epithelial barrier repair, polarized T-helper 1 (Th1) cell and natural killer (NK) cell immune responses. Upon binding to IL18R1 and IL18RAP, forms a signaling ternary complex which activates NF-kappa-B, triggering synthesis of inflammatory mediators. Synergizes with IL12/interleukin-12 to induce IFNG synthesis from T-helper 1 (Th1) cells and natural killer (NK) cells. Involved in transduction of inflammation downstream of pyroptosis: its mature form is specifically released in the extracellular milieu by passing through the gasdermin-D (GSDMD) pore.</text>
</comment>
<evidence type="ECO:0000256" key="8">
    <source>
        <dbReference type="ARBA" id="ARBA00023198"/>
    </source>
</evidence>
<evidence type="ECO:0000256" key="3">
    <source>
        <dbReference type="ARBA" id="ARBA00010448"/>
    </source>
</evidence>
<keyword evidence="13" id="KW-1133">Transmembrane helix</keyword>
<gene>
    <name evidence="14" type="ORF">JEQ12_005921</name>
</gene>
<dbReference type="Gene3D" id="2.80.10.50">
    <property type="match status" value="1"/>
</dbReference>
<dbReference type="GO" id="GO:0071222">
    <property type="term" value="P:cellular response to lipopolysaccharide"/>
    <property type="evidence" value="ECO:0007669"/>
    <property type="project" value="TreeGrafter"/>
</dbReference>
<dbReference type="GO" id="GO:0032729">
    <property type="term" value="P:positive regulation of type II interferon production"/>
    <property type="evidence" value="ECO:0007669"/>
    <property type="project" value="UniProtKB-ARBA"/>
</dbReference>
<dbReference type="Pfam" id="PF00340">
    <property type="entry name" value="IL1"/>
    <property type="match status" value="1"/>
</dbReference>
<reference evidence="14 15" key="1">
    <citation type="submission" date="2020-12" db="EMBL/GenBank/DDBJ databases">
        <title>De novo assembly of Tibetan sheep genome.</title>
        <authorList>
            <person name="Li X."/>
        </authorList>
    </citation>
    <scope>NUCLEOTIDE SEQUENCE [LARGE SCALE GENOMIC DNA]</scope>
    <source>
        <tissue evidence="14">Heart</tissue>
    </source>
</reference>
<evidence type="ECO:0000256" key="5">
    <source>
        <dbReference type="ARBA" id="ARBA00022490"/>
    </source>
</evidence>
<feature type="transmembrane region" description="Helical" evidence="13">
    <location>
        <begin position="6"/>
        <end position="29"/>
    </location>
</feature>
<evidence type="ECO:0000256" key="11">
    <source>
        <dbReference type="ARBA" id="ARBA00032727"/>
    </source>
</evidence>
<dbReference type="FunFam" id="2.80.10.50:FF:000043">
    <property type="entry name" value="Interleukin-18"/>
    <property type="match status" value="1"/>
</dbReference>
<dbReference type="InterPro" id="IPR015529">
    <property type="entry name" value="IL-18"/>
</dbReference>
<dbReference type="CDD" id="cd23298">
    <property type="entry name" value="beta-trefoil_IL18"/>
    <property type="match status" value="1"/>
</dbReference>
<comment type="similarity">
    <text evidence="3">Belongs to the IL-1 family.</text>
</comment>
<keyword evidence="13" id="KW-0472">Membrane</keyword>
<dbReference type="SUPFAM" id="SSF50353">
    <property type="entry name" value="Cytokine"/>
    <property type="match status" value="1"/>
</dbReference>
<evidence type="ECO:0000256" key="7">
    <source>
        <dbReference type="ARBA" id="ARBA00022525"/>
    </source>
</evidence>
<dbReference type="GO" id="GO:0005125">
    <property type="term" value="F:cytokine activity"/>
    <property type="evidence" value="ECO:0007669"/>
    <property type="project" value="UniProtKB-KW"/>
</dbReference>
<dbReference type="GO" id="GO:0019221">
    <property type="term" value="P:cytokine-mediated signaling pathway"/>
    <property type="evidence" value="ECO:0007669"/>
    <property type="project" value="TreeGrafter"/>
</dbReference>
<name>A0A835ZSN2_SHEEP</name>
<evidence type="ECO:0000256" key="9">
    <source>
        <dbReference type="ARBA" id="ARBA00023612"/>
    </source>
</evidence>
<evidence type="ECO:0000256" key="6">
    <source>
        <dbReference type="ARBA" id="ARBA00022514"/>
    </source>
</evidence>
<dbReference type="PANTHER" id="PTHR10078">
    <property type="entry name" value="INTERLEUKIN-1 FAMILY MEMBER"/>
    <property type="match status" value="1"/>
</dbReference>
<dbReference type="InterPro" id="IPR000975">
    <property type="entry name" value="IL-1_fam"/>
</dbReference>
<sequence length="267" mass="30580">MGFSSYSLYVGSVVVAHGLSCSITCGIFLDRGLNPYLLHWQVDFIHWNTREFLVVQEILLTLTYHVLLAKTCIKMAAEPVEDNCISFVEMKFINNTLYFVAENGEDLESDHFGKLEPKLSIIRNLNDQVLFISQGNQPVFEDMPDSDCSDNAPQTIFIIYMYKDSLTRGLAVTISVQCKKMSTLSCENKIISFKEMNPPDNIDNEGSDIIFFQRSVPGHDDKIQFESSLYKGYFLACKKENDLFKLILKRQDDNRDKSIMFTVQNQN</sequence>
<evidence type="ECO:0000313" key="15">
    <source>
        <dbReference type="Proteomes" id="UP000664991"/>
    </source>
</evidence>
<dbReference type="AlphaFoldDB" id="A0A835ZSN2"/>
<dbReference type="GO" id="GO:0006954">
    <property type="term" value="P:inflammatory response"/>
    <property type="evidence" value="ECO:0007669"/>
    <property type="project" value="UniProtKB-KW"/>
</dbReference>
<evidence type="ECO:0000256" key="10">
    <source>
        <dbReference type="ARBA" id="ARBA00032439"/>
    </source>
</evidence>
<evidence type="ECO:0000256" key="2">
    <source>
        <dbReference type="ARBA" id="ARBA00004613"/>
    </source>
</evidence>
<keyword evidence="13" id="KW-0812">Transmembrane</keyword>
<dbReference type="GO" id="GO:0005615">
    <property type="term" value="C:extracellular space"/>
    <property type="evidence" value="ECO:0007669"/>
    <property type="project" value="UniProtKB-KW"/>
</dbReference>
<evidence type="ECO:0000256" key="1">
    <source>
        <dbReference type="ARBA" id="ARBA00004514"/>
    </source>
</evidence>
<protein>
    <recommendedName>
        <fullName evidence="4">Interleukin-18</fullName>
    </recommendedName>
    <alternativeName>
        <fullName evidence="10">Interferon gamma-inducing factor</fullName>
    </alternativeName>
    <alternativeName>
        <fullName evidence="11">Interleukin-1 gamma</fullName>
    </alternativeName>
</protein>
<dbReference type="InterPro" id="IPR008996">
    <property type="entry name" value="IL1/FGF"/>
</dbReference>
<evidence type="ECO:0000256" key="4">
    <source>
        <dbReference type="ARBA" id="ARBA00016740"/>
    </source>
</evidence>
<dbReference type="EMBL" id="JAEMGP010000015">
    <property type="protein sequence ID" value="KAG5199442.1"/>
    <property type="molecule type" value="Genomic_DNA"/>
</dbReference>
<evidence type="ECO:0000256" key="12">
    <source>
        <dbReference type="ARBA" id="ARBA00033736"/>
    </source>
</evidence>
<evidence type="ECO:0000313" key="14">
    <source>
        <dbReference type="EMBL" id="KAG5199442.1"/>
    </source>
</evidence>
<comment type="caution">
    <text evidence="14">The sequence shown here is derived from an EMBL/GenBank/DDBJ whole genome shotgun (WGS) entry which is preliminary data.</text>
</comment>
<accession>A0A835ZSN2</accession>
<comment type="subunit">
    <text evidence="9">Forms a ternary complex with ligand-binding receptor subunit IL18R1 and signaling receptor subunit IL18RAP at the plasma membrane. Mature IL18 first binds to IL18R1 forming a low affinity binary complex, which then interacts with IL18RAP to form a high affinity ternary complex that signals inside the cell. Interacts with cargo receptor TMED10; the interaction mediates the translocation from the cytoplasm into the ERGIC (endoplasmic reticulum-Golgi intermediate compartment) and thereby secretion.</text>
</comment>
<proteinExistence type="inferred from homology"/>
<dbReference type="GO" id="GO:0005829">
    <property type="term" value="C:cytosol"/>
    <property type="evidence" value="ECO:0007669"/>
    <property type="project" value="UniProtKB-SubCell"/>
</dbReference>
<dbReference type="PANTHER" id="PTHR10078:SF35">
    <property type="entry name" value="INTERLEUKIN-18"/>
    <property type="match status" value="1"/>
</dbReference>
<evidence type="ECO:0000256" key="13">
    <source>
        <dbReference type="SAM" id="Phobius"/>
    </source>
</evidence>
<comment type="subcellular location">
    <subcellularLocation>
        <location evidence="1">Cytoplasm</location>
        <location evidence="1">Cytosol</location>
    </subcellularLocation>
    <subcellularLocation>
        <location evidence="2">Secreted</location>
    </subcellularLocation>
</comment>
<dbReference type="PRINTS" id="PR01933">
    <property type="entry name" value="INTRLEUKIN18"/>
</dbReference>
<keyword evidence="7" id="KW-0964">Secreted</keyword>
<dbReference type="GO" id="GO:0006955">
    <property type="term" value="P:immune response"/>
    <property type="evidence" value="ECO:0007669"/>
    <property type="project" value="InterPro"/>
</dbReference>
<keyword evidence="5" id="KW-0963">Cytoplasm</keyword>
<organism evidence="14 15">
    <name type="scientific">Ovis aries</name>
    <name type="common">Sheep</name>
    <dbReference type="NCBI Taxonomy" id="9940"/>
    <lineage>
        <taxon>Eukaryota</taxon>
        <taxon>Metazoa</taxon>
        <taxon>Chordata</taxon>
        <taxon>Craniata</taxon>
        <taxon>Vertebrata</taxon>
        <taxon>Euteleostomi</taxon>
        <taxon>Mammalia</taxon>
        <taxon>Eutheria</taxon>
        <taxon>Laurasiatheria</taxon>
        <taxon>Artiodactyla</taxon>
        <taxon>Ruminantia</taxon>
        <taxon>Pecora</taxon>
        <taxon>Bovidae</taxon>
        <taxon>Caprinae</taxon>
        <taxon>Ovis</taxon>
    </lineage>
</organism>
<dbReference type="Proteomes" id="UP000664991">
    <property type="component" value="Chromosome 15"/>
</dbReference>
<keyword evidence="6" id="KW-0202">Cytokine</keyword>
<keyword evidence="8" id="KW-0395">Inflammatory response</keyword>
<dbReference type="GO" id="GO:0008625">
    <property type="term" value="P:extrinsic apoptotic signaling pathway via death domain receptors"/>
    <property type="evidence" value="ECO:0007669"/>
    <property type="project" value="UniProtKB-ARBA"/>
</dbReference>